<dbReference type="OrthoDB" id="5987694at2759"/>
<name>A0A7D9E266_PARCT</name>
<evidence type="ECO:0000256" key="2">
    <source>
        <dbReference type="ARBA" id="ARBA00023157"/>
    </source>
</evidence>
<organism evidence="4 5">
    <name type="scientific">Paramuricea clavata</name>
    <name type="common">Red gorgonian</name>
    <name type="synonym">Violescent sea-whip</name>
    <dbReference type="NCBI Taxonomy" id="317549"/>
    <lineage>
        <taxon>Eukaryota</taxon>
        <taxon>Metazoa</taxon>
        <taxon>Cnidaria</taxon>
        <taxon>Anthozoa</taxon>
        <taxon>Octocorallia</taxon>
        <taxon>Malacalcyonacea</taxon>
        <taxon>Plexauridae</taxon>
        <taxon>Paramuricea</taxon>
    </lineage>
</organism>
<dbReference type="PANTHER" id="PTHR36191:SF4">
    <property type="entry name" value="VWFD DOMAIN-CONTAINING PROTEIN"/>
    <property type="match status" value="1"/>
</dbReference>
<evidence type="ECO:0000259" key="3">
    <source>
        <dbReference type="Pfam" id="PF23283"/>
    </source>
</evidence>
<keyword evidence="2" id="KW-1015">Disulfide bond</keyword>
<evidence type="ECO:0000313" key="4">
    <source>
        <dbReference type="EMBL" id="CAB3999852.1"/>
    </source>
</evidence>
<keyword evidence="5" id="KW-1185">Reference proteome</keyword>
<evidence type="ECO:0000313" key="5">
    <source>
        <dbReference type="Proteomes" id="UP001152795"/>
    </source>
</evidence>
<keyword evidence="1" id="KW-0732">Signal</keyword>
<dbReference type="Pfam" id="PF23283">
    <property type="entry name" value="D8C_UMOD"/>
    <property type="match status" value="1"/>
</dbReference>
<reference evidence="4" key="1">
    <citation type="submission" date="2020-04" db="EMBL/GenBank/DDBJ databases">
        <authorList>
            <person name="Alioto T."/>
            <person name="Alioto T."/>
            <person name="Gomez Garrido J."/>
        </authorList>
    </citation>
    <scope>NUCLEOTIDE SEQUENCE</scope>
    <source>
        <strain evidence="4">A484AB</strain>
    </source>
</reference>
<dbReference type="Proteomes" id="UP001152795">
    <property type="component" value="Unassembled WGS sequence"/>
</dbReference>
<proteinExistence type="predicted"/>
<dbReference type="EMBL" id="CACRXK020003687">
    <property type="protein sequence ID" value="CAB3999852.1"/>
    <property type="molecule type" value="Genomic_DNA"/>
</dbReference>
<dbReference type="PANTHER" id="PTHR36191">
    <property type="entry name" value="ENDO/EXONUCLEASE/PHOSPHATASE DOMAIN-CONTAINING PROTEIN-RELATED"/>
    <property type="match status" value="1"/>
</dbReference>
<dbReference type="InterPro" id="IPR057774">
    <property type="entry name" value="D8C_UMOD/GP2/OIT3-like"/>
</dbReference>
<accession>A0A7D9E266</accession>
<dbReference type="AlphaFoldDB" id="A0A7D9E266"/>
<evidence type="ECO:0000256" key="1">
    <source>
        <dbReference type="ARBA" id="ARBA00022729"/>
    </source>
</evidence>
<sequence>MTRTPDTATTEKEIYTTTSGIPTTVPPQHNECFGHTWLNESSRNKKYSVSESNCDDGLSGWYRFGGGAGIKMASSCVPARSCGANFPGWTYGAHPTVADGKVTRSVCYTWFSDCCFFSNGIEVVNCGQYYVYKLGPPPGCSYRYCGSDN</sequence>
<feature type="domain" description="UMOD/GP2/OIT3-like D8C" evidence="3">
    <location>
        <begin position="64"/>
        <end position="145"/>
    </location>
</feature>
<comment type="caution">
    <text evidence="4">The sequence shown here is derived from an EMBL/GenBank/DDBJ whole genome shotgun (WGS) entry which is preliminary data.</text>
</comment>
<protein>
    <recommendedName>
        <fullName evidence="3">UMOD/GP2/OIT3-like D8C domain-containing protein</fullName>
    </recommendedName>
</protein>
<gene>
    <name evidence="4" type="ORF">PACLA_8A005618</name>
</gene>